<dbReference type="PANTHER" id="PTHR10773">
    <property type="entry name" value="DNA-DIRECTED RNA POLYMERASES I, II, AND III SUBUNIT RPABC2"/>
    <property type="match status" value="1"/>
</dbReference>
<feature type="compositionally biased region" description="Basic residues" evidence="1">
    <location>
        <begin position="29"/>
        <end position="40"/>
    </location>
</feature>
<proteinExistence type="predicted"/>
<organism evidence="2 3">
    <name type="scientific">Dryococelus australis</name>
    <dbReference type="NCBI Taxonomy" id="614101"/>
    <lineage>
        <taxon>Eukaryota</taxon>
        <taxon>Metazoa</taxon>
        <taxon>Ecdysozoa</taxon>
        <taxon>Arthropoda</taxon>
        <taxon>Hexapoda</taxon>
        <taxon>Insecta</taxon>
        <taxon>Pterygota</taxon>
        <taxon>Neoptera</taxon>
        <taxon>Polyneoptera</taxon>
        <taxon>Phasmatodea</taxon>
        <taxon>Verophasmatodea</taxon>
        <taxon>Anareolatae</taxon>
        <taxon>Phasmatidae</taxon>
        <taxon>Eurycanthinae</taxon>
        <taxon>Dryococelus</taxon>
    </lineage>
</organism>
<reference evidence="2 3" key="1">
    <citation type="submission" date="2023-02" db="EMBL/GenBank/DDBJ databases">
        <title>LHISI_Scaffold_Assembly.</title>
        <authorList>
            <person name="Stuart O.P."/>
            <person name="Cleave R."/>
            <person name="Magrath M.J.L."/>
            <person name="Mikheyev A.S."/>
        </authorList>
    </citation>
    <scope>NUCLEOTIDE SEQUENCE [LARGE SCALE GENOMIC DNA]</scope>
    <source>
        <strain evidence="2">Daus_M_001</strain>
        <tissue evidence="2">Leg muscle</tissue>
    </source>
</reference>
<gene>
    <name evidence="2" type="ORF">PR048_002275</name>
</gene>
<evidence type="ECO:0000313" key="2">
    <source>
        <dbReference type="EMBL" id="KAJ8896929.1"/>
    </source>
</evidence>
<dbReference type="PANTHER" id="PTHR10773:SF19">
    <property type="match status" value="1"/>
</dbReference>
<sequence>MAKKQPSCAQHSTTETEADDYQTLETPAPKKRKKGCGPMKRKLREERRQMLVKGQEYTTVVGKIHPDKINASTISEIYTDYRKMNSRDVQRRYLASLLEIHMTLRTRTKNKSKSRRTITAHYNTQTFTSRVGVCKQFFLTGFGESRGFVNEIVKKKNASANGIILDDQRGRHPPSIKRSEGYITLVRQHILSFPAYESRYSRRCSSKLYLGSDLNFEKMMKKNCSIIKIWQIIIMNANVVTKKLLLIQGGKIVVAACDLQQCLPTPDLTSSIYFYKRRLWTFNFTVRNYTTGKSFCYMWHEGIAQKGAD</sequence>
<protein>
    <submittedName>
        <fullName evidence="2">Uncharacterized protein</fullName>
    </submittedName>
</protein>
<name>A0ABQ9IJQ7_9NEOP</name>
<dbReference type="Proteomes" id="UP001159363">
    <property type="component" value="Chromosome 1"/>
</dbReference>
<dbReference type="EMBL" id="JARBHB010000001">
    <property type="protein sequence ID" value="KAJ8896929.1"/>
    <property type="molecule type" value="Genomic_DNA"/>
</dbReference>
<evidence type="ECO:0000313" key="3">
    <source>
        <dbReference type="Proteomes" id="UP001159363"/>
    </source>
</evidence>
<accession>A0ABQ9IJQ7</accession>
<keyword evidence="3" id="KW-1185">Reference proteome</keyword>
<comment type="caution">
    <text evidence="2">The sequence shown here is derived from an EMBL/GenBank/DDBJ whole genome shotgun (WGS) entry which is preliminary data.</text>
</comment>
<feature type="region of interest" description="Disordered" evidence="1">
    <location>
        <begin position="1"/>
        <end position="40"/>
    </location>
</feature>
<evidence type="ECO:0000256" key="1">
    <source>
        <dbReference type="SAM" id="MobiDB-lite"/>
    </source>
</evidence>